<protein>
    <recommendedName>
        <fullName evidence="2">DUF5131 family protein</fullName>
    </recommendedName>
</protein>
<name>A0A0F9SVL1_9ZZZZ</name>
<reference evidence="1" key="1">
    <citation type="journal article" date="2015" name="Nature">
        <title>Complex archaea that bridge the gap between prokaryotes and eukaryotes.</title>
        <authorList>
            <person name="Spang A."/>
            <person name="Saw J.H."/>
            <person name="Jorgensen S.L."/>
            <person name="Zaremba-Niedzwiedzka K."/>
            <person name="Martijn J."/>
            <person name="Lind A.E."/>
            <person name="van Eijk R."/>
            <person name="Schleper C."/>
            <person name="Guy L."/>
            <person name="Ettema T.J."/>
        </authorList>
    </citation>
    <scope>NUCLEOTIDE SEQUENCE</scope>
</reference>
<comment type="caution">
    <text evidence="1">The sequence shown here is derived from an EMBL/GenBank/DDBJ whole genome shotgun (WGS) entry which is preliminary data.</text>
</comment>
<accession>A0A0F9SVL1</accession>
<dbReference type="InterPro" id="IPR011101">
    <property type="entry name" value="DUF5131"/>
</dbReference>
<organism evidence="1">
    <name type="scientific">marine sediment metagenome</name>
    <dbReference type="NCBI Taxonomy" id="412755"/>
    <lineage>
        <taxon>unclassified sequences</taxon>
        <taxon>metagenomes</taxon>
        <taxon>ecological metagenomes</taxon>
    </lineage>
</organism>
<proteinExistence type="predicted"/>
<evidence type="ECO:0000313" key="1">
    <source>
        <dbReference type="EMBL" id="KKN40931.1"/>
    </source>
</evidence>
<dbReference type="AlphaFoldDB" id="A0A0F9SVL1"/>
<evidence type="ECO:0008006" key="2">
    <source>
        <dbReference type="Google" id="ProtNLM"/>
    </source>
</evidence>
<gene>
    <name evidence="1" type="ORF">LCGC14_0728140</name>
</gene>
<sequence>MPRLNPTGIDWAEFTWNPIVGCDGGCSYCYARKMAARFHRGCEDCRTFTPHVHPERWDAPSKRIKPAQIFTESMGDLYHPHTRWEWRNKVYQVIKFNQQHTFLLLTKRPDNMWDVPEYPNMWNGVSVTSYLDTGTIGILKQRKKTNRFVSFEPLTGSVTTGWSKLDLTGIDWVIIGAQTNPTIMPDPKWVKAIVDQCIYLKIPVFLKNNLNWPIKIQEYPGG</sequence>
<dbReference type="EMBL" id="LAZR01001677">
    <property type="protein sequence ID" value="KKN40931.1"/>
    <property type="molecule type" value="Genomic_DNA"/>
</dbReference>
<dbReference type="Pfam" id="PF07505">
    <property type="entry name" value="DUF5131"/>
    <property type="match status" value="1"/>
</dbReference>